<sequence length="56" mass="6074">EPPKSLLLGMGVMTLGLARATRSSVHELVIALVCASEEMLACRRSFYGEETFSVCL</sequence>
<proteinExistence type="predicted"/>
<evidence type="ECO:0000313" key="2">
    <source>
        <dbReference type="Proteomes" id="UP000265520"/>
    </source>
</evidence>
<dbReference type="Proteomes" id="UP000265520">
    <property type="component" value="Unassembled WGS sequence"/>
</dbReference>
<protein>
    <submittedName>
        <fullName evidence="1">Uncharacterized protein</fullName>
    </submittedName>
</protein>
<reference evidence="1 2" key="1">
    <citation type="journal article" date="2018" name="Front. Plant Sci.">
        <title>Red Clover (Trifolium pratense) and Zigzag Clover (T. medium) - A Picture of Genomic Similarities and Differences.</title>
        <authorList>
            <person name="Dluhosova J."/>
            <person name="Istvanek J."/>
            <person name="Nedelnik J."/>
            <person name="Repkova J."/>
        </authorList>
    </citation>
    <scope>NUCLEOTIDE SEQUENCE [LARGE SCALE GENOMIC DNA]</scope>
    <source>
        <strain evidence="2">cv. 10/8</strain>
        <tissue evidence="1">Leaf</tissue>
    </source>
</reference>
<evidence type="ECO:0000313" key="1">
    <source>
        <dbReference type="EMBL" id="MCI12915.1"/>
    </source>
</evidence>
<keyword evidence="2" id="KW-1185">Reference proteome</keyword>
<comment type="caution">
    <text evidence="1">The sequence shown here is derived from an EMBL/GenBank/DDBJ whole genome shotgun (WGS) entry which is preliminary data.</text>
</comment>
<dbReference type="EMBL" id="LXQA010086112">
    <property type="protein sequence ID" value="MCI12915.1"/>
    <property type="molecule type" value="Genomic_DNA"/>
</dbReference>
<organism evidence="1 2">
    <name type="scientific">Trifolium medium</name>
    <dbReference type="NCBI Taxonomy" id="97028"/>
    <lineage>
        <taxon>Eukaryota</taxon>
        <taxon>Viridiplantae</taxon>
        <taxon>Streptophyta</taxon>
        <taxon>Embryophyta</taxon>
        <taxon>Tracheophyta</taxon>
        <taxon>Spermatophyta</taxon>
        <taxon>Magnoliopsida</taxon>
        <taxon>eudicotyledons</taxon>
        <taxon>Gunneridae</taxon>
        <taxon>Pentapetalae</taxon>
        <taxon>rosids</taxon>
        <taxon>fabids</taxon>
        <taxon>Fabales</taxon>
        <taxon>Fabaceae</taxon>
        <taxon>Papilionoideae</taxon>
        <taxon>50 kb inversion clade</taxon>
        <taxon>NPAAA clade</taxon>
        <taxon>Hologalegina</taxon>
        <taxon>IRL clade</taxon>
        <taxon>Trifolieae</taxon>
        <taxon>Trifolium</taxon>
    </lineage>
</organism>
<accession>A0A392PPS5</accession>
<name>A0A392PPS5_9FABA</name>
<feature type="non-terminal residue" evidence="1">
    <location>
        <position position="1"/>
    </location>
</feature>
<dbReference type="AlphaFoldDB" id="A0A392PPS5"/>